<dbReference type="GO" id="GO:0004844">
    <property type="term" value="F:uracil DNA N-glycosylase activity"/>
    <property type="evidence" value="ECO:0007669"/>
    <property type="project" value="UniProtKB-EC"/>
</dbReference>
<dbReference type="GO" id="GO:0006281">
    <property type="term" value="P:DNA repair"/>
    <property type="evidence" value="ECO:0007669"/>
    <property type="project" value="UniProtKB-KW"/>
</dbReference>
<keyword evidence="8" id="KW-0378">Hydrolase</keyword>
<evidence type="ECO:0000313" key="14">
    <source>
        <dbReference type="Proteomes" id="UP000215215"/>
    </source>
</evidence>
<name>A0A235BTW5_UNCW3</name>
<evidence type="ECO:0000256" key="9">
    <source>
        <dbReference type="ARBA" id="ARBA00023004"/>
    </source>
</evidence>
<comment type="similarity">
    <text evidence="2">Belongs to the uracil-DNA glycosylase (UDG) superfamily. Type 4 (UDGa) family.</text>
</comment>
<dbReference type="SUPFAM" id="SSF52141">
    <property type="entry name" value="Uracil-DNA glycosylase-like"/>
    <property type="match status" value="1"/>
</dbReference>
<dbReference type="InterPro" id="IPR036895">
    <property type="entry name" value="Uracil-DNA_glycosylase-like_sf"/>
</dbReference>
<dbReference type="AlphaFoldDB" id="A0A235BTW5"/>
<dbReference type="Pfam" id="PF03167">
    <property type="entry name" value="UDG"/>
    <property type="match status" value="1"/>
</dbReference>
<dbReference type="EMBL" id="NOZQ01000103">
    <property type="protein sequence ID" value="OYD15758.1"/>
    <property type="molecule type" value="Genomic_DNA"/>
</dbReference>
<keyword evidence="6" id="KW-0479">Metal-binding</keyword>
<dbReference type="InterPro" id="IPR005273">
    <property type="entry name" value="Ura-DNA_glyco_family4"/>
</dbReference>
<dbReference type="NCBIfam" id="TIGR00758">
    <property type="entry name" value="UDG_fam4"/>
    <property type="match status" value="1"/>
</dbReference>
<dbReference type="PANTHER" id="PTHR33693:SF1">
    <property type="entry name" value="TYPE-4 URACIL-DNA GLYCOSYLASE"/>
    <property type="match status" value="1"/>
</dbReference>
<protein>
    <recommendedName>
        <fullName evidence="4">Type-4 uracil-DNA glycosylase</fullName>
        <ecNumber evidence="3">3.2.2.27</ecNumber>
    </recommendedName>
</protein>
<dbReference type="SMART" id="SM00987">
    <property type="entry name" value="UreE_C"/>
    <property type="match status" value="1"/>
</dbReference>
<comment type="caution">
    <text evidence="13">The sequence shown here is derived from an EMBL/GenBank/DDBJ whole genome shotgun (WGS) entry which is preliminary data.</text>
</comment>
<evidence type="ECO:0000256" key="3">
    <source>
        <dbReference type="ARBA" id="ARBA00012030"/>
    </source>
</evidence>
<gene>
    <name evidence="13" type="ORF">CH333_04970</name>
</gene>
<keyword evidence="5" id="KW-0004">4Fe-4S</keyword>
<reference evidence="13 14" key="1">
    <citation type="submission" date="2017-07" db="EMBL/GenBank/DDBJ databases">
        <title>Recovery of genomes from metagenomes via a dereplication, aggregation, and scoring strategy.</title>
        <authorList>
            <person name="Sieber C.M."/>
            <person name="Probst A.J."/>
            <person name="Sharrar A."/>
            <person name="Thomas B.C."/>
            <person name="Hess M."/>
            <person name="Tringe S.G."/>
            <person name="Banfield J.F."/>
        </authorList>
    </citation>
    <scope>NUCLEOTIDE SEQUENCE [LARGE SCALE GENOMIC DNA]</scope>
    <source>
        <strain evidence="13">JGI_Cruoil_03_44_89</strain>
    </source>
</reference>
<dbReference type="CDD" id="cd10030">
    <property type="entry name" value="UDG-F4_TTUDGA_SPO1dp_like"/>
    <property type="match status" value="1"/>
</dbReference>
<evidence type="ECO:0000256" key="7">
    <source>
        <dbReference type="ARBA" id="ARBA00022763"/>
    </source>
</evidence>
<dbReference type="PANTHER" id="PTHR33693">
    <property type="entry name" value="TYPE-5 URACIL-DNA GLYCOSYLASE"/>
    <property type="match status" value="1"/>
</dbReference>
<evidence type="ECO:0000256" key="5">
    <source>
        <dbReference type="ARBA" id="ARBA00022485"/>
    </source>
</evidence>
<sequence>MGIEDLNEEIRKCCKCRLSETRINALCGEGNPNARLMLIAQAPGENEDRDGKMFIGPSGKVLDELLKEANIKRKELYMTNLVKCMLPKYRKPKPDEIKSCSGYLDREIKLINPDVLVPLGYYATKYIFEKYELNLPPKSGFHGVFGKLFFRDNGKVFPLQHPAALLHNISLREVLVRNYRKLKILSVDCKWYQVCPMKRFYEGGKLAKELVELYCKGDWESCIRYQMEEKGEPHPDWMLPDGSLDEKLQKEVL</sequence>
<keyword evidence="9" id="KW-0408">Iron</keyword>
<organism evidence="13 14">
    <name type="scientific">candidate division WOR-3 bacterium JGI_Cruoil_03_44_89</name>
    <dbReference type="NCBI Taxonomy" id="1973748"/>
    <lineage>
        <taxon>Bacteria</taxon>
        <taxon>Bacteria division WOR-3</taxon>
    </lineage>
</organism>
<dbReference type="GO" id="GO:0046872">
    <property type="term" value="F:metal ion binding"/>
    <property type="evidence" value="ECO:0007669"/>
    <property type="project" value="UniProtKB-KW"/>
</dbReference>
<keyword evidence="10" id="KW-0411">Iron-sulfur</keyword>
<keyword evidence="11" id="KW-0234">DNA repair</keyword>
<dbReference type="InterPro" id="IPR051536">
    <property type="entry name" value="UDG_Type-4/5"/>
</dbReference>
<dbReference type="InterPro" id="IPR005122">
    <property type="entry name" value="Uracil-DNA_glycosylase-like"/>
</dbReference>
<evidence type="ECO:0000256" key="8">
    <source>
        <dbReference type="ARBA" id="ARBA00022801"/>
    </source>
</evidence>
<evidence type="ECO:0000256" key="6">
    <source>
        <dbReference type="ARBA" id="ARBA00022723"/>
    </source>
</evidence>
<evidence type="ECO:0000256" key="4">
    <source>
        <dbReference type="ARBA" id="ARBA00019403"/>
    </source>
</evidence>
<dbReference type="Proteomes" id="UP000215215">
    <property type="component" value="Unassembled WGS sequence"/>
</dbReference>
<dbReference type="GO" id="GO:0051539">
    <property type="term" value="F:4 iron, 4 sulfur cluster binding"/>
    <property type="evidence" value="ECO:0007669"/>
    <property type="project" value="UniProtKB-KW"/>
</dbReference>
<accession>A0A235BTW5</accession>
<evidence type="ECO:0000256" key="2">
    <source>
        <dbReference type="ARBA" id="ARBA00006521"/>
    </source>
</evidence>
<keyword evidence="7" id="KW-0227">DNA damage</keyword>
<dbReference type="SMART" id="SM00986">
    <property type="entry name" value="UDG"/>
    <property type="match status" value="1"/>
</dbReference>
<dbReference type="Gene3D" id="3.40.470.10">
    <property type="entry name" value="Uracil-DNA glycosylase-like domain"/>
    <property type="match status" value="1"/>
</dbReference>
<evidence type="ECO:0000256" key="1">
    <source>
        <dbReference type="ARBA" id="ARBA00001400"/>
    </source>
</evidence>
<evidence type="ECO:0000259" key="12">
    <source>
        <dbReference type="SMART" id="SM00986"/>
    </source>
</evidence>
<dbReference type="EC" id="3.2.2.27" evidence="3"/>
<evidence type="ECO:0000256" key="11">
    <source>
        <dbReference type="ARBA" id="ARBA00023204"/>
    </source>
</evidence>
<proteinExistence type="inferred from homology"/>
<feature type="domain" description="Uracil-DNA glycosylase-like" evidence="12">
    <location>
        <begin position="27"/>
        <end position="180"/>
    </location>
</feature>
<evidence type="ECO:0000256" key="10">
    <source>
        <dbReference type="ARBA" id="ARBA00023014"/>
    </source>
</evidence>
<comment type="catalytic activity">
    <reaction evidence="1">
        <text>Hydrolyzes single-stranded DNA or mismatched double-stranded DNA and polynucleotides, releasing free uracil.</text>
        <dbReference type="EC" id="3.2.2.27"/>
    </reaction>
</comment>
<evidence type="ECO:0000313" key="13">
    <source>
        <dbReference type="EMBL" id="OYD15758.1"/>
    </source>
</evidence>